<keyword evidence="2" id="KW-1185">Reference proteome</keyword>
<accession>A0ACC2GLN0</accession>
<proteinExistence type="predicted"/>
<organism evidence="1 2">
    <name type="scientific">Dallia pectoralis</name>
    <name type="common">Alaska blackfish</name>
    <dbReference type="NCBI Taxonomy" id="75939"/>
    <lineage>
        <taxon>Eukaryota</taxon>
        <taxon>Metazoa</taxon>
        <taxon>Chordata</taxon>
        <taxon>Craniata</taxon>
        <taxon>Vertebrata</taxon>
        <taxon>Euteleostomi</taxon>
        <taxon>Actinopterygii</taxon>
        <taxon>Neopterygii</taxon>
        <taxon>Teleostei</taxon>
        <taxon>Protacanthopterygii</taxon>
        <taxon>Esociformes</taxon>
        <taxon>Umbridae</taxon>
        <taxon>Dallia</taxon>
    </lineage>
</organism>
<evidence type="ECO:0000313" key="2">
    <source>
        <dbReference type="Proteomes" id="UP001157502"/>
    </source>
</evidence>
<dbReference type="Proteomes" id="UP001157502">
    <property type="component" value="Chromosome 12"/>
</dbReference>
<reference evidence="1" key="1">
    <citation type="submission" date="2021-05" db="EMBL/GenBank/DDBJ databases">
        <authorList>
            <person name="Pan Q."/>
            <person name="Jouanno E."/>
            <person name="Zahm M."/>
            <person name="Klopp C."/>
            <person name="Cabau C."/>
            <person name="Louis A."/>
            <person name="Berthelot C."/>
            <person name="Parey E."/>
            <person name="Roest Crollius H."/>
            <person name="Montfort J."/>
            <person name="Robinson-Rechavi M."/>
            <person name="Bouchez O."/>
            <person name="Lampietro C."/>
            <person name="Lopez Roques C."/>
            <person name="Donnadieu C."/>
            <person name="Postlethwait J."/>
            <person name="Bobe J."/>
            <person name="Dillon D."/>
            <person name="Chandos A."/>
            <person name="von Hippel F."/>
            <person name="Guiguen Y."/>
        </authorList>
    </citation>
    <scope>NUCLEOTIDE SEQUENCE</scope>
    <source>
        <strain evidence="1">YG-Jan2019</strain>
    </source>
</reference>
<name>A0ACC2GLN0_DALPE</name>
<protein>
    <submittedName>
        <fullName evidence="1">Uncharacterized protein</fullName>
    </submittedName>
</protein>
<evidence type="ECO:0000313" key="1">
    <source>
        <dbReference type="EMBL" id="KAJ8004373.1"/>
    </source>
</evidence>
<comment type="caution">
    <text evidence="1">The sequence shown here is derived from an EMBL/GenBank/DDBJ whole genome shotgun (WGS) entry which is preliminary data.</text>
</comment>
<gene>
    <name evidence="1" type="ORF">DPEC_G00158520</name>
</gene>
<dbReference type="EMBL" id="CM055739">
    <property type="protein sequence ID" value="KAJ8004373.1"/>
    <property type="molecule type" value="Genomic_DNA"/>
</dbReference>
<sequence>MYAPDTHEASPQGPTSNLPDSLTSTEFRALCSSIEASVAASVRASIADTVQTAVTDASVPVPIDALRATFEAQGSRLNDVKSCLSEYSDRLVRLEDTVSHLSKDNCRLRDKLDDLEPDLDLDL</sequence>